<evidence type="ECO:0000313" key="3">
    <source>
        <dbReference type="Proteomes" id="UP000317318"/>
    </source>
</evidence>
<proteinExistence type="predicted"/>
<dbReference type="InterPro" id="IPR007236">
    <property type="entry name" value="SlyX"/>
</dbReference>
<evidence type="ECO:0000256" key="1">
    <source>
        <dbReference type="SAM" id="MobiDB-lite"/>
    </source>
</evidence>
<protein>
    <recommendedName>
        <fullName evidence="4">Protein SlyX</fullName>
    </recommendedName>
</protein>
<feature type="region of interest" description="Disordered" evidence="1">
    <location>
        <begin position="58"/>
        <end position="79"/>
    </location>
</feature>
<dbReference type="RefSeq" id="WP_145363292.1">
    <property type="nucleotide sequence ID" value="NZ_CP036268.1"/>
</dbReference>
<dbReference type="AlphaFoldDB" id="A0A517QZU1"/>
<keyword evidence="3" id="KW-1185">Reference proteome</keyword>
<reference evidence="2 3" key="1">
    <citation type="submission" date="2019-02" db="EMBL/GenBank/DDBJ databases">
        <title>Deep-cultivation of Planctomycetes and their phenomic and genomic characterization uncovers novel biology.</title>
        <authorList>
            <person name="Wiegand S."/>
            <person name="Jogler M."/>
            <person name="Boedeker C."/>
            <person name="Pinto D."/>
            <person name="Vollmers J."/>
            <person name="Rivas-Marin E."/>
            <person name="Kohn T."/>
            <person name="Peeters S.H."/>
            <person name="Heuer A."/>
            <person name="Rast P."/>
            <person name="Oberbeckmann S."/>
            <person name="Bunk B."/>
            <person name="Jeske O."/>
            <person name="Meyerdierks A."/>
            <person name="Storesund J.E."/>
            <person name="Kallscheuer N."/>
            <person name="Luecker S."/>
            <person name="Lage O.M."/>
            <person name="Pohl T."/>
            <person name="Merkel B.J."/>
            <person name="Hornburger P."/>
            <person name="Mueller R.-W."/>
            <person name="Bruemmer F."/>
            <person name="Labrenz M."/>
            <person name="Spormann A.M."/>
            <person name="Op den Camp H."/>
            <person name="Overmann J."/>
            <person name="Amann R."/>
            <person name="Jetten M.S.M."/>
            <person name="Mascher T."/>
            <person name="Medema M.H."/>
            <person name="Devos D.P."/>
            <person name="Kaster A.-K."/>
            <person name="Ovreas L."/>
            <person name="Rohde M."/>
            <person name="Galperin M.Y."/>
            <person name="Jogler C."/>
        </authorList>
    </citation>
    <scope>NUCLEOTIDE SEQUENCE [LARGE SCALE GENOMIC DNA]</scope>
    <source>
        <strain evidence="2 3">Pan189</strain>
    </source>
</reference>
<dbReference type="OrthoDB" id="215099at2"/>
<dbReference type="EMBL" id="CP036268">
    <property type="protein sequence ID" value="QDT37151.1"/>
    <property type="molecule type" value="Genomic_DNA"/>
</dbReference>
<dbReference type="KEGG" id="svp:Pan189_15210"/>
<organism evidence="2 3">
    <name type="scientific">Stratiformator vulcanicus</name>
    <dbReference type="NCBI Taxonomy" id="2527980"/>
    <lineage>
        <taxon>Bacteria</taxon>
        <taxon>Pseudomonadati</taxon>
        <taxon>Planctomycetota</taxon>
        <taxon>Planctomycetia</taxon>
        <taxon>Planctomycetales</taxon>
        <taxon>Planctomycetaceae</taxon>
        <taxon>Stratiformator</taxon>
    </lineage>
</organism>
<dbReference type="Pfam" id="PF04102">
    <property type="entry name" value="SlyX"/>
    <property type="match status" value="1"/>
</dbReference>
<feature type="compositionally biased region" description="Basic and acidic residues" evidence="1">
    <location>
        <begin position="68"/>
        <end position="79"/>
    </location>
</feature>
<evidence type="ECO:0000313" key="2">
    <source>
        <dbReference type="EMBL" id="QDT37151.1"/>
    </source>
</evidence>
<name>A0A517QZU1_9PLAN</name>
<sequence>MNDHSPGGELPDSKARLAEVESLLMHTQHELEQLGEVLLKQMRQLETIERKLNKFENRVEKLEDDPENRDPTAEKPPHY</sequence>
<evidence type="ECO:0008006" key="4">
    <source>
        <dbReference type="Google" id="ProtNLM"/>
    </source>
</evidence>
<dbReference type="Proteomes" id="UP000317318">
    <property type="component" value="Chromosome"/>
</dbReference>
<accession>A0A517QZU1</accession>
<gene>
    <name evidence="2" type="ORF">Pan189_15210</name>
</gene>